<keyword evidence="1" id="KW-0812">Transmembrane</keyword>
<keyword evidence="1" id="KW-0472">Membrane</keyword>
<accession>F0UBE4</accession>
<sequence length="131" mass="14043">MGFPPLRASYLSSGLHSVYFLPRAVVFSLCVTLLRFGWFLVAGQARMRRGTEGKCYESKIVCRGMGHRTVLIAISGRFGGSESSSRGLVAVATMAVTSVNVGGVVAVVIPELGVDKRAALPNLVSRFLPFH</sequence>
<reference evidence="3" key="1">
    <citation type="submission" date="2008-07" db="EMBL/GenBank/DDBJ databases">
        <title>Annotation of Ajellomyces capsulatus strain H88.</title>
        <authorList>
            <person name="Champion M."/>
            <person name="Cuomo C."/>
            <person name="Ma L.-J."/>
            <person name="Henn M.R."/>
            <person name="Sil A."/>
            <person name="Goldman B."/>
            <person name="Young S.K."/>
            <person name="Kodira C.D."/>
            <person name="Zeng Q."/>
            <person name="Koehrsen M."/>
            <person name="Alvarado L."/>
            <person name="Berlin A."/>
            <person name="Borenstein D."/>
            <person name="Chen Z."/>
            <person name="Engels R."/>
            <person name="Freedman E."/>
            <person name="Gellesch M."/>
            <person name="Goldberg J."/>
            <person name="Griggs A."/>
            <person name="Gujja S."/>
            <person name="Heiman D."/>
            <person name="Hepburn T."/>
            <person name="Howarth C."/>
            <person name="Jen D."/>
            <person name="Larson L."/>
            <person name="Lewis B."/>
            <person name="Mehta T."/>
            <person name="Park D."/>
            <person name="Pearson M."/>
            <person name="Roberts A."/>
            <person name="Saif S."/>
            <person name="Shea T."/>
            <person name="Shenoy N."/>
            <person name="Sisk P."/>
            <person name="Stolte C."/>
            <person name="Sykes S."/>
            <person name="Walk T."/>
            <person name="White J."/>
            <person name="Yandava C."/>
            <person name="Klein B."/>
            <person name="McEwen J.G."/>
            <person name="Puccia R."/>
            <person name="Goldman G.H."/>
            <person name="Felipe M.S."/>
            <person name="Nino-Vega G."/>
            <person name="San-Blas G."/>
            <person name="Taylor J."/>
            <person name="Mendoza L."/>
            <person name="Galagan J."/>
            <person name="Nusbaum C."/>
            <person name="Birren B."/>
        </authorList>
    </citation>
    <scope>NUCLEOTIDE SEQUENCE [LARGE SCALE GENOMIC DNA]</scope>
    <source>
        <strain evidence="3">H88</strain>
    </source>
</reference>
<keyword evidence="1" id="KW-1133">Transmembrane helix</keyword>
<evidence type="ECO:0000256" key="1">
    <source>
        <dbReference type="SAM" id="Phobius"/>
    </source>
</evidence>
<protein>
    <submittedName>
        <fullName evidence="2">Predicted protein</fullName>
    </submittedName>
</protein>
<proteinExistence type="predicted"/>
<evidence type="ECO:0000313" key="3">
    <source>
        <dbReference type="Proteomes" id="UP000008142"/>
    </source>
</evidence>
<evidence type="ECO:0000313" key="2">
    <source>
        <dbReference type="EMBL" id="EGC43053.1"/>
    </source>
</evidence>
<feature type="transmembrane region" description="Helical" evidence="1">
    <location>
        <begin position="87"/>
        <end position="109"/>
    </location>
</feature>
<gene>
    <name evidence="2" type="ORF">HCEG_02268</name>
</gene>
<dbReference type="HOGENOM" id="CLU_1926981_0_0_1"/>
<dbReference type="EMBL" id="DS990637">
    <property type="protein sequence ID" value="EGC43053.1"/>
    <property type="molecule type" value="Genomic_DNA"/>
</dbReference>
<feature type="transmembrane region" description="Helical" evidence="1">
    <location>
        <begin position="20"/>
        <end position="41"/>
    </location>
</feature>
<dbReference type="Proteomes" id="UP000008142">
    <property type="component" value="Unassembled WGS sequence"/>
</dbReference>
<dbReference type="AlphaFoldDB" id="F0UBE4"/>
<organism evidence="3">
    <name type="scientific">Ajellomyces capsulatus (strain H88)</name>
    <name type="common">Darling's disease fungus</name>
    <name type="synonym">Histoplasma capsulatum</name>
    <dbReference type="NCBI Taxonomy" id="544711"/>
    <lineage>
        <taxon>Eukaryota</taxon>
        <taxon>Fungi</taxon>
        <taxon>Dikarya</taxon>
        <taxon>Ascomycota</taxon>
        <taxon>Pezizomycotina</taxon>
        <taxon>Eurotiomycetes</taxon>
        <taxon>Eurotiomycetidae</taxon>
        <taxon>Onygenales</taxon>
        <taxon>Ajellomycetaceae</taxon>
        <taxon>Histoplasma</taxon>
    </lineage>
</organism>
<name>F0UBE4_AJEC8</name>